<evidence type="ECO:0000256" key="1">
    <source>
        <dbReference type="SAM" id="SignalP"/>
    </source>
</evidence>
<dbReference type="PANTHER" id="PTHR37691:SF1">
    <property type="entry name" value="BLR3518 PROTEIN"/>
    <property type="match status" value="1"/>
</dbReference>
<feature type="chain" id="PRO_5045221617" evidence="1">
    <location>
        <begin position="20"/>
        <end position="179"/>
    </location>
</feature>
<dbReference type="InterPro" id="IPR003787">
    <property type="entry name" value="Sulphur_relay_DsrE/F-like"/>
</dbReference>
<dbReference type="Gene3D" id="3.40.1260.10">
    <property type="entry name" value="DsrEFH-like"/>
    <property type="match status" value="1"/>
</dbReference>
<dbReference type="RefSeq" id="WP_386405610.1">
    <property type="nucleotide sequence ID" value="NZ_JBHTJH010000004.1"/>
</dbReference>
<keyword evidence="3" id="KW-1185">Reference proteome</keyword>
<keyword evidence="1" id="KW-0732">Signal</keyword>
<dbReference type="Pfam" id="PF02635">
    <property type="entry name" value="DsrE"/>
    <property type="match status" value="1"/>
</dbReference>
<evidence type="ECO:0000313" key="2">
    <source>
        <dbReference type="EMBL" id="MFD0861838.1"/>
    </source>
</evidence>
<evidence type="ECO:0000313" key="3">
    <source>
        <dbReference type="Proteomes" id="UP001596978"/>
    </source>
</evidence>
<gene>
    <name evidence="2" type="ORF">ACFQ1M_06440</name>
</gene>
<feature type="signal peptide" evidence="1">
    <location>
        <begin position="1"/>
        <end position="19"/>
    </location>
</feature>
<proteinExistence type="predicted"/>
<sequence>MKQRICILIFVLLTFQGIAQDTPIAGPIINSYGKVFNVDTPDFKTDVTSMMKVVFDVGRTFENNESTNPLIETAARFLNLHAQNGVKAEHMNVALVIHGSASQDILTDAAYQKKFGVDNPNTALIKSLSNAGVQVILCGQTAAYRNISKSDVLPEVQFALSAMTALIQLQNNNYRLINF</sequence>
<comment type="caution">
    <text evidence="2">The sequence shown here is derived from an EMBL/GenBank/DDBJ whole genome shotgun (WGS) entry which is preliminary data.</text>
</comment>
<accession>A0ABW3CVS4</accession>
<dbReference type="InterPro" id="IPR027396">
    <property type="entry name" value="DsrEFH-like"/>
</dbReference>
<reference evidence="3" key="1">
    <citation type="journal article" date="2019" name="Int. J. Syst. Evol. Microbiol.">
        <title>The Global Catalogue of Microorganisms (GCM) 10K type strain sequencing project: providing services to taxonomists for standard genome sequencing and annotation.</title>
        <authorList>
            <consortium name="The Broad Institute Genomics Platform"/>
            <consortium name="The Broad Institute Genome Sequencing Center for Infectious Disease"/>
            <person name="Wu L."/>
            <person name="Ma J."/>
        </authorList>
    </citation>
    <scope>NUCLEOTIDE SEQUENCE [LARGE SCALE GENOMIC DNA]</scope>
    <source>
        <strain evidence="3">CCUG 62952</strain>
    </source>
</reference>
<organism evidence="2 3">
    <name type="scientific">Sungkyunkwania multivorans</name>
    <dbReference type="NCBI Taxonomy" id="1173618"/>
    <lineage>
        <taxon>Bacteria</taxon>
        <taxon>Pseudomonadati</taxon>
        <taxon>Bacteroidota</taxon>
        <taxon>Flavobacteriia</taxon>
        <taxon>Flavobacteriales</taxon>
        <taxon>Flavobacteriaceae</taxon>
        <taxon>Sungkyunkwania</taxon>
    </lineage>
</organism>
<protein>
    <submittedName>
        <fullName evidence="2">DsrE family protein</fullName>
    </submittedName>
</protein>
<dbReference type="PANTHER" id="PTHR37691">
    <property type="entry name" value="BLR3518 PROTEIN"/>
    <property type="match status" value="1"/>
</dbReference>
<dbReference type="Proteomes" id="UP001596978">
    <property type="component" value="Unassembled WGS sequence"/>
</dbReference>
<dbReference type="SUPFAM" id="SSF75169">
    <property type="entry name" value="DsrEFH-like"/>
    <property type="match status" value="1"/>
</dbReference>
<name>A0ABW3CVS4_9FLAO</name>
<dbReference type="EMBL" id="JBHTJH010000004">
    <property type="protein sequence ID" value="MFD0861838.1"/>
    <property type="molecule type" value="Genomic_DNA"/>
</dbReference>